<feature type="domain" description="Aminotransferase class I/classII large" evidence="10">
    <location>
        <begin position="20"/>
        <end position="345"/>
    </location>
</feature>
<comment type="caution">
    <text evidence="11">The sequence shown here is derived from an EMBL/GenBank/DDBJ whole genome shotgun (WGS) entry which is preliminary data.</text>
</comment>
<keyword evidence="7" id="KW-0456">Lyase</keyword>
<dbReference type="UniPathway" id="UPA00148"/>
<name>A0A329TTH2_9FIRM</name>
<dbReference type="AlphaFoldDB" id="A0A329TTH2"/>
<dbReference type="InterPro" id="IPR015424">
    <property type="entry name" value="PyrdxlP-dep_Trfase"/>
</dbReference>
<dbReference type="CDD" id="cd00609">
    <property type="entry name" value="AAT_like"/>
    <property type="match status" value="1"/>
</dbReference>
<comment type="catalytic activity">
    <reaction evidence="9">
        <text>O-phospho-L-threonine + H(+) = (R)-1-aminopropan-2-yl phosphate + CO2</text>
        <dbReference type="Rhea" id="RHEA:11492"/>
        <dbReference type="ChEBI" id="CHEBI:15378"/>
        <dbReference type="ChEBI" id="CHEBI:16526"/>
        <dbReference type="ChEBI" id="CHEBI:58563"/>
        <dbReference type="ChEBI" id="CHEBI:58675"/>
        <dbReference type="EC" id="4.1.1.81"/>
    </reaction>
</comment>
<proteinExistence type="predicted"/>
<dbReference type="Proteomes" id="UP000251634">
    <property type="component" value="Unassembled WGS sequence"/>
</dbReference>
<dbReference type="GO" id="GO:0030170">
    <property type="term" value="F:pyridoxal phosphate binding"/>
    <property type="evidence" value="ECO:0007669"/>
    <property type="project" value="InterPro"/>
</dbReference>
<dbReference type="Gene3D" id="3.90.1150.10">
    <property type="entry name" value="Aspartate Aminotransferase, domain 1"/>
    <property type="match status" value="1"/>
</dbReference>
<evidence type="ECO:0000256" key="2">
    <source>
        <dbReference type="ARBA" id="ARBA00003444"/>
    </source>
</evidence>
<dbReference type="InterPro" id="IPR015422">
    <property type="entry name" value="PyrdxlP-dep_Trfase_small"/>
</dbReference>
<gene>
    <name evidence="11" type="ORF">C4N25_00495</name>
</gene>
<evidence type="ECO:0000256" key="6">
    <source>
        <dbReference type="ARBA" id="ARBA00022898"/>
    </source>
</evidence>
<evidence type="ECO:0000313" key="12">
    <source>
        <dbReference type="Proteomes" id="UP000251634"/>
    </source>
</evidence>
<dbReference type="SUPFAM" id="SSF53383">
    <property type="entry name" value="PLP-dependent transferases"/>
    <property type="match status" value="1"/>
</dbReference>
<evidence type="ECO:0000256" key="7">
    <source>
        <dbReference type="ARBA" id="ARBA00023239"/>
    </source>
</evidence>
<dbReference type="EMBL" id="PRKZ01000001">
    <property type="protein sequence ID" value="RAW51926.1"/>
    <property type="molecule type" value="Genomic_DNA"/>
</dbReference>
<evidence type="ECO:0000259" key="10">
    <source>
        <dbReference type="Pfam" id="PF00155"/>
    </source>
</evidence>
<dbReference type="PANTHER" id="PTHR42885:SF1">
    <property type="entry name" value="THREONINE-PHOSPHATE DECARBOXYLASE"/>
    <property type="match status" value="1"/>
</dbReference>
<sequence length="351" mass="37554">MQTLTHGGDWMGYREQFGRDALDFSANVSPLGLPKGVADAITAALPQADRYPDPLCRTLRAALSEAEGLPAEQILCGNGAADLIFRLALAVKPRRALVTAPTFAEYATALETVGCTVERFALSEANDFAVTEEFLDAIVPGVEIVFLCQPNNPTGQLASPALVRRAAARCAACGAVLAVDECFLDFLPDGDRWTAKPLLHEDQNLIIFKAFTKLYGMAGVRLGYCLSADAALLEKMRNAGQPWAVSSLAQAAGVAALKETAYVARVRALIAAQKPKLTAGLRALGLRVIEGRANYLLLQGPETLGGQLRQKGVVLRGCANYPGLDASWYRTAVRTGPENERLLKTLQEVLG</sequence>
<organism evidence="11 12">
    <name type="scientific">Faecalibacterium prausnitzii</name>
    <dbReference type="NCBI Taxonomy" id="853"/>
    <lineage>
        <taxon>Bacteria</taxon>
        <taxon>Bacillati</taxon>
        <taxon>Bacillota</taxon>
        <taxon>Clostridia</taxon>
        <taxon>Eubacteriales</taxon>
        <taxon>Oscillospiraceae</taxon>
        <taxon>Faecalibacterium</taxon>
    </lineage>
</organism>
<protein>
    <recommendedName>
        <fullName evidence="4">threonine-phosphate decarboxylase</fullName>
        <ecNumber evidence="4">4.1.1.81</ecNumber>
    </recommendedName>
    <alternativeName>
        <fullName evidence="8">L-threonine-O-3-phosphate decarboxylase</fullName>
    </alternativeName>
</protein>
<dbReference type="InterPro" id="IPR005860">
    <property type="entry name" value="CobD"/>
</dbReference>
<dbReference type="InterPro" id="IPR004839">
    <property type="entry name" value="Aminotransferase_I/II_large"/>
</dbReference>
<keyword evidence="6" id="KW-0663">Pyridoxal phosphate</keyword>
<evidence type="ECO:0000256" key="1">
    <source>
        <dbReference type="ARBA" id="ARBA00001933"/>
    </source>
</evidence>
<reference evidence="11 12" key="1">
    <citation type="submission" date="2018-02" db="EMBL/GenBank/DDBJ databases">
        <title>Complete genome sequencing of Faecalibacterium prausnitzii strains isolated from the human gut.</title>
        <authorList>
            <person name="Fitzgerald B.C."/>
            <person name="Shkoporov A.N."/>
            <person name="Ross P.R."/>
            <person name="Hill C."/>
        </authorList>
    </citation>
    <scope>NUCLEOTIDE SEQUENCE [LARGE SCALE GENOMIC DNA]</scope>
    <source>
        <strain evidence="11 12">APC942/8-14-2</strain>
    </source>
</reference>
<dbReference type="Gene3D" id="3.40.640.10">
    <property type="entry name" value="Type I PLP-dependent aspartate aminotransferase-like (Major domain)"/>
    <property type="match status" value="1"/>
</dbReference>
<evidence type="ECO:0000256" key="3">
    <source>
        <dbReference type="ARBA" id="ARBA00004953"/>
    </source>
</evidence>
<dbReference type="GO" id="GO:0048472">
    <property type="term" value="F:threonine-phosphate decarboxylase activity"/>
    <property type="evidence" value="ECO:0007669"/>
    <property type="project" value="UniProtKB-EC"/>
</dbReference>
<evidence type="ECO:0000256" key="9">
    <source>
        <dbReference type="ARBA" id="ARBA00048531"/>
    </source>
</evidence>
<dbReference type="Pfam" id="PF00155">
    <property type="entry name" value="Aminotran_1_2"/>
    <property type="match status" value="1"/>
</dbReference>
<evidence type="ECO:0000313" key="11">
    <source>
        <dbReference type="EMBL" id="RAW51926.1"/>
    </source>
</evidence>
<comment type="cofactor">
    <cofactor evidence="1">
        <name>pyridoxal 5'-phosphate</name>
        <dbReference type="ChEBI" id="CHEBI:597326"/>
    </cofactor>
</comment>
<dbReference type="NCBIfam" id="TIGR01140">
    <property type="entry name" value="L_thr_O3P_dcar"/>
    <property type="match status" value="1"/>
</dbReference>
<evidence type="ECO:0000256" key="8">
    <source>
        <dbReference type="ARBA" id="ARBA00029996"/>
    </source>
</evidence>
<dbReference type="RefSeq" id="WP_112114560.1">
    <property type="nucleotide sequence ID" value="NZ_PRKZ01000001.1"/>
</dbReference>
<accession>A0A329TTH2</accession>
<dbReference type="PANTHER" id="PTHR42885">
    <property type="entry name" value="HISTIDINOL-PHOSPHATE AMINOTRANSFERASE-RELATED"/>
    <property type="match status" value="1"/>
</dbReference>
<dbReference type="EC" id="4.1.1.81" evidence="4"/>
<evidence type="ECO:0000256" key="4">
    <source>
        <dbReference type="ARBA" id="ARBA00012285"/>
    </source>
</evidence>
<comment type="pathway">
    <text evidence="3">Cofactor biosynthesis; adenosylcobalamin biosynthesis.</text>
</comment>
<dbReference type="GO" id="GO:0009236">
    <property type="term" value="P:cobalamin biosynthetic process"/>
    <property type="evidence" value="ECO:0007669"/>
    <property type="project" value="UniProtKB-UniPathway"/>
</dbReference>
<comment type="function">
    <text evidence="2">Decarboxylates L-threonine-O-3-phosphate to yield (R)-1-amino-2-propanol O-2-phosphate, the precursor for the linkage between the nucleotide loop and the corrin ring in cobalamin.</text>
</comment>
<evidence type="ECO:0000256" key="5">
    <source>
        <dbReference type="ARBA" id="ARBA00022573"/>
    </source>
</evidence>
<dbReference type="InterPro" id="IPR015421">
    <property type="entry name" value="PyrdxlP-dep_Trfase_major"/>
</dbReference>
<keyword evidence="5" id="KW-0169">Cobalamin biosynthesis</keyword>